<proteinExistence type="inferred from homology"/>
<dbReference type="GO" id="GO:0006189">
    <property type="term" value="P:'de novo' IMP biosynthetic process"/>
    <property type="evidence" value="ECO:0007669"/>
    <property type="project" value="UniProtKB-UniRule"/>
</dbReference>
<dbReference type="UniPathway" id="UPA00074">
    <property type="reaction ID" value="UER00942"/>
</dbReference>
<comment type="caution">
    <text evidence="8">Lacks conserved residue(s) required for the propagation of feature annotation.</text>
</comment>
<evidence type="ECO:0000256" key="1">
    <source>
        <dbReference type="ARBA" id="ARBA00001936"/>
    </source>
</evidence>
<comment type="function">
    <text evidence="8">Catalyzes the ATP-dependent conversion of 5-aminoimidazole ribonucleotide (AIR) and HCO(3)(-) to N5-carboxyaminoimidazole ribonucleotide (N5-CAIR).</text>
</comment>
<evidence type="ECO:0000256" key="6">
    <source>
        <dbReference type="ARBA" id="ARBA00022840"/>
    </source>
</evidence>
<dbReference type="PANTHER" id="PTHR11609">
    <property type="entry name" value="PURINE BIOSYNTHESIS PROTEIN 6/7, PUR6/7"/>
    <property type="match status" value="1"/>
</dbReference>
<keyword evidence="6 8" id="KW-0067">ATP-binding</keyword>
<comment type="catalytic activity">
    <reaction evidence="8 9">
        <text>5-amino-1-(5-phospho-beta-D-ribosyl)imidazole + hydrogencarbonate + ATP = 5-carboxyamino-1-(5-phospho-D-ribosyl)imidazole + ADP + phosphate + 2 H(+)</text>
        <dbReference type="Rhea" id="RHEA:19317"/>
        <dbReference type="ChEBI" id="CHEBI:15378"/>
        <dbReference type="ChEBI" id="CHEBI:17544"/>
        <dbReference type="ChEBI" id="CHEBI:30616"/>
        <dbReference type="ChEBI" id="CHEBI:43474"/>
        <dbReference type="ChEBI" id="CHEBI:58730"/>
        <dbReference type="ChEBI" id="CHEBI:137981"/>
        <dbReference type="ChEBI" id="CHEBI:456216"/>
        <dbReference type="EC" id="6.3.4.18"/>
    </reaction>
</comment>
<evidence type="ECO:0000313" key="12">
    <source>
        <dbReference type="Proteomes" id="UP000273326"/>
    </source>
</evidence>
<sequence>MCKKEYGGIRMMMPLQPDATIGIIGAGQLGKMLAQSAQKMGYRIATYDPNPKACAFPVSNWHQVGSFDDEESLIDFSKKVDVVTYEFENINAQILKTLHSEVNLPQGTDLLLTSQDRVLEKKWLNEMSVATAPFWEIRSFEDLEAALIESGFPAILKTTRFGYDGKGQIVIYNQEQLSDDRDSLAQMLQSACILEGYCAFDKEVSVMVARDQYGTIETFPISRNIHRKGILFSSQVPAELSSTAEEKIQKIAKKIAKKANLIGVLGIEFFLLSKGEVVVNEVAPRPHNSGHYTIEACNVSQFDQHILAVSGHKLSPIKLLKPALMFNILGQDVKHVSHIWEKYPEAVVHLYQKGEAKKNRKMGHLTFVDNYFEKYDSLRKNLENSNE</sequence>
<dbReference type="HAMAP" id="MF_01928">
    <property type="entry name" value="PurK"/>
    <property type="match status" value="1"/>
</dbReference>
<dbReference type="Pfam" id="PF22660">
    <property type="entry name" value="RS_preATP-grasp-like"/>
    <property type="match status" value="1"/>
</dbReference>
<dbReference type="InterPro" id="IPR013815">
    <property type="entry name" value="ATP_grasp_subdomain_1"/>
</dbReference>
<comment type="cofactor">
    <cofactor evidence="1">
        <name>Mn(2+)</name>
        <dbReference type="ChEBI" id="CHEBI:29035"/>
    </cofactor>
</comment>
<feature type="binding site" evidence="8">
    <location>
        <begin position="280"/>
        <end position="281"/>
    </location>
    <ligand>
        <name>ATP</name>
        <dbReference type="ChEBI" id="CHEBI:30616"/>
    </ligand>
</feature>
<dbReference type="NCBIfam" id="NF004675">
    <property type="entry name" value="PRK06019.1-1"/>
    <property type="match status" value="1"/>
</dbReference>
<dbReference type="FunFam" id="3.30.1490.20:FF:000015">
    <property type="entry name" value="N5-carboxyaminoimidazole ribonucleotide synthase"/>
    <property type="match status" value="1"/>
</dbReference>
<dbReference type="AlphaFoldDB" id="A0A3S9HDA3"/>
<dbReference type="GO" id="GO:0005829">
    <property type="term" value="C:cytosol"/>
    <property type="evidence" value="ECO:0007669"/>
    <property type="project" value="TreeGrafter"/>
</dbReference>
<dbReference type="Gene3D" id="3.40.50.20">
    <property type="match status" value="1"/>
</dbReference>
<evidence type="ECO:0000256" key="3">
    <source>
        <dbReference type="ARBA" id="ARBA00022598"/>
    </source>
</evidence>
<feature type="domain" description="ATP-grasp" evidence="10">
    <location>
        <begin position="121"/>
        <end position="310"/>
    </location>
</feature>
<dbReference type="GO" id="GO:0034028">
    <property type="term" value="F:5-(carboxyamino)imidazole ribonucleotide synthase activity"/>
    <property type="evidence" value="ECO:0007669"/>
    <property type="project" value="UniProtKB-UniRule"/>
</dbReference>
<feature type="binding site" evidence="8">
    <location>
        <position position="203"/>
    </location>
    <ligand>
        <name>ATP</name>
        <dbReference type="ChEBI" id="CHEBI:30616"/>
    </ligand>
</feature>
<dbReference type="EMBL" id="CP034465">
    <property type="protein sequence ID" value="AZP05350.1"/>
    <property type="molecule type" value="Genomic_DNA"/>
</dbReference>
<dbReference type="NCBIfam" id="NF004679">
    <property type="entry name" value="PRK06019.1-5"/>
    <property type="match status" value="1"/>
</dbReference>
<dbReference type="InterPro" id="IPR003135">
    <property type="entry name" value="ATP-grasp_carboxylate-amine"/>
</dbReference>
<dbReference type="EC" id="6.3.4.18" evidence="8 9"/>
<dbReference type="PROSITE" id="PS50975">
    <property type="entry name" value="ATP_GRASP"/>
    <property type="match status" value="1"/>
</dbReference>
<dbReference type="InterPro" id="IPR005875">
    <property type="entry name" value="PurK"/>
</dbReference>
<dbReference type="Pfam" id="PF17769">
    <property type="entry name" value="PurK_C"/>
    <property type="match status" value="1"/>
</dbReference>
<dbReference type="Gene3D" id="3.30.1490.20">
    <property type="entry name" value="ATP-grasp fold, A domain"/>
    <property type="match status" value="1"/>
</dbReference>
<dbReference type="GO" id="GO:0005524">
    <property type="term" value="F:ATP binding"/>
    <property type="evidence" value="ECO:0007669"/>
    <property type="project" value="UniProtKB-UniRule"/>
</dbReference>
<name>A0A3S9HDA3_9LACT</name>
<keyword evidence="4 8" id="KW-0547">Nucleotide-binding</keyword>
<evidence type="ECO:0000256" key="8">
    <source>
        <dbReference type="HAMAP-Rule" id="MF_01928"/>
    </source>
</evidence>
<accession>A0A3S9HDA3</accession>
<dbReference type="SUPFAM" id="SSF52440">
    <property type="entry name" value="PreATP-grasp domain"/>
    <property type="match status" value="1"/>
</dbReference>
<comment type="cofactor">
    <cofactor evidence="2">
        <name>Mg(2+)</name>
        <dbReference type="ChEBI" id="CHEBI:18420"/>
    </cofactor>
</comment>
<dbReference type="PANTHER" id="PTHR11609:SF5">
    <property type="entry name" value="PHOSPHORIBOSYLAMINOIMIDAZOLE CARBOXYLASE"/>
    <property type="match status" value="1"/>
</dbReference>
<comment type="subunit">
    <text evidence="8 9">Homodimer.</text>
</comment>
<feature type="binding site" evidence="8">
    <location>
        <position position="117"/>
    </location>
    <ligand>
        <name>ATP</name>
        <dbReference type="ChEBI" id="CHEBI:30616"/>
    </ligand>
</feature>
<comment type="pathway">
    <text evidence="8 9">Purine metabolism; IMP biosynthesis via de novo pathway; 5-amino-1-(5-phospho-D-ribosyl)imidazole-4-carboxylate from 5-amino-1-(5-phospho-D-ribosyl)imidazole (N5-CAIR route): step 1/2.</text>
</comment>
<keyword evidence="5 8" id="KW-0658">Purine biosynthesis</keyword>
<protein>
    <recommendedName>
        <fullName evidence="8 9">N5-carboxyaminoimidazole ribonucleotide synthase</fullName>
        <shortName evidence="8 9">N5-CAIR synthase</shortName>
        <ecNumber evidence="8 9">6.3.4.18</ecNumber>
    </recommendedName>
    <alternativeName>
        <fullName evidence="8 9">5-(carboxyamino)imidazole ribonucleotide synthetase</fullName>
    </alternativeName>
</protein>
<comment type="function">
    <text evidence="9">Catalyzes the ATP-dependent conversion of 5-aminoimidazole ribonucleotide (AIR) and HCO(3)- to N5-carboxyaminoimidazole ribonucleotide (N5-CAIR).</text>
</comment>
<dbReference type="InterPro" id="IPR011761">
    <property type="entry name" value="ATP-grasp"/>
</dbReference>
<comment type="similarity">
    <text evidence="8 9">Belongs to the PurK/PurT family.</text>
</comment>
<dbReference type="SUPFAM" id="SSF51246">
    <property type="entry name" value="Rudiment single hybrid motif"/>
    <property type="match status" value="1"/>
</dbReference>
<evidence type="ECO:0000256" key="4">
    <source>
        <dbReference type="ARBA" id="ARBA00022741"/>
    </source>
</evidence>
<evidence type="ECO:0000259" key="10">
    <source>
        <dbReference type="PROSITE" id="PS50975"/>
    </source>
</evidence>
<dbReference type="KEGG" id="jeh:EJN90_12245"/>
<evidence type="ECO:0000256" key="7">
    <source>
        <dbReference type="ARBA" id="ARBA00023211"/>
    </source>
</evidence>
<keyword evidence="7" id="KW-0464">Manganese</keyword>
<evidence type="ECO:0000256" key="5">
    <source>
        <dbReference type="ARBA" id="ARBA00022755"/>
    </source>
</evidence>
<feature type="binding site" evidence="8">
    <location>
        <position position="157"/>
    </location>
    <ligand>
        <name>ATP</name>
        <dbReference type="ChEBI" id="CHEBI:30616"/>
    </ligand>
</feature>
<dbReference type="GO" id="GO:0004638">
    <property type="term" value="F:phosphoribosylaminoimidazole carboxylase activity"/>
    <property type="evidence" value="ECO:0007669"/>
    <property type="project" value="InterPro"/>
</dbReference>
<keyword evidence="3 8" id="KW-0436">Ligase</keyword>
<dbReference type="OrthoDB" id="9804625at2"/>
<dbReference type="NCBIfam" id="NF004676">
    <property type="entry name" value="PRK06019.1-2"/>
    <property type="match status" value="1"/>
</dbReference>
<dbReference type="Pfam" id="PF02222">
    <property type="entry name" value="ATP-grasp"/>
    <property type="match status" value="1"/>
</dbReference>
<dbReference type="Proteomes" id="UP000273326">
    <property type="component" value="Chromosome"/>
</dbReference>
<gene>
    <name evidence="8 9 11" type="primary">purK</name>
    <name evidence="11" type="ORF">EJN90_12245</name>
</gene>
<dbReference type="GO" id="GO:0046872">
    <property type="term" value="F:metal ion binding"/>
    <property type="evidence" value="ECO:0007669"/>
    <property type="project" value="InterPro"/>
</dbReference>
<keyword evidence="12" id="KW-1185">Reference proteome</keyword>
<dbReference type="InterPro" id="IPR016185">
    <property type="entry name" value="PreATP-grasp_dom_sf"/>
</dbReference>
<feature type="binding site" evidence="8">
    <location>
        <position position="226"/>
    </location>
    <ligand>
        <name>ATP</name>
        <dbReference type="ChEBI" id="CHEBI:30616"/>
    </ligand>
</feature>
<dbReference type="NCBIfam" id="TIGR01161">
    <property type="entry name" value="purK"/>
    <property type="match status" value="1"/>
</dbReference>
<dbReference type="InterPro" id="IPR054350">
    <property type="entry name" value="PurT/PurK_preATP-grasp"/>
</dbReference>
<organism evidence="11 12">
    <name type="scientific">Jeotgalibaca ciconiae</name>
    <dbReference type="NCBI Taxonomy" id="2496265"/>
    <lineage>
        <taxon>Bacteria</taxon>
        <taxon>Bacillati</taxon>
        <taxon>Bacillota</taxon>
        <taxon>Bacilli</taxon>
        <taxon>Lactobacillales</taxon>
        <taxon>Carnobacteriaceae</taxon>
        <taxon>Jeotgalibaca</taxon>
    </lineage>
</organism>
<evidence type="ECO:0000313" key="11">
    <source>
        <dbReference type="EMBL" id="AZP05350.1"/>
    </source>
</evidence>
<evidence type="ECO:0000256" key="2">
    <source>
        <dbReference type="ARBA" id="ARBA00001946"/>
    </source>
</evidence>
<dbReference type="InterPro" id="IPR011054">
    <property type="entry name" value="Rudment_hybrid_motif"/>
</dbReference>
<feature type="binding site" evidence="8">
    <location>
        <begin position="162"/>
        <end position="168"/>
    </location>
    <ligand>
        <name>ATP</name>
        <dbReference type="ChEBI" id="CHEBI:30616"/>
    </ligand>
</feature>
<dbReference type="InterPro" id="IPR040686">
    <property type="entry name" value="PurK_C"/>
</dbReference>
<evidence type="ECO:0000256" key="9">
    <source>
        <dbReference type="RuleBase" id="RU361200"/>
    </source>
</evidence>
<reference evidence="12" key="1">
    <citation type="submission" date="2018-12" db="EMBL/GenBank/DDBJ databases">
        <title>Complete genome sequencing of Jeotgalibaca sp. H21T32.</title>
        <authorList>
            <person name="Bae J.-W."/>
            <person name="Lee S.-Y."/>
        </authorList>
    </citation>
    <scope>NUCLEOTIDE SEQUENCE [LARGE SCALE GENOMIC DNA]</scope>
    <source>
        <strain evidence="12">H21T32</strain>
    </source>
</reference>
<dbReference type="Gene3D" id="3.30.470.20">
    <property type="entry name" value="ATP-grasp fold, B domain"/>
    <property type="match status" value="1"/>
</dbReference>
<dbReference type="SUPFAM" id="SSF56059">
    <property type="entry name" value="Glutathione synthetase ATP-binding domain-like"/>
    <property type="match status" value="1"/>
</dbReference>